<name>F4S8I4_MELLP</name>
<evidence type="ECO:0000313" key="1">
    <source>
        <dbReference type="EMBL" id="EGF99033.1"/>
    </source>
</evidence>
<keyword evidence="2" id="KW-1185">Reference proteome</keyword>
<dbReference type="VEuPathDB" id="FungiDB:MELLADRAFT_113073"/>
<reference evidence="2" key="1">
    <citation type="journal article" date="2011" name="Proc. Natl. Acad. Sci. U.S.A.">
        <title>Obligate biotrophy features unraveled by the genomic analysis of rust fungi.</title>
        <authorList>
            <person name="Duplessis S."/>
            <person name="Cuomo C.A."/>
            <person name="Lin Y.-C."/>
            <person name="Aerts A."/>
            <person name="Tisserant E."/>
            <person name="Veneault-Fourrey C."/>
            <person name="Joly D.L."/>
            <person name="Hacquard S."/>
            <person name="Amselem J."/>
            <person name="Cantarel B.L."/>
            <person name="Chiu R."/>
            <person name="Coutinho P.M."/>
            <person name="Feau N."/>
            <person name="Field M."/>
            <person name="Frey P."/>
            <person name="Gelhaye E."/>
            <person name="Goldberg J."/>
            <person name="Grabherr M.G."/>
            <person name="Kodira C.D."/>
            <person name="Kohler A."/>
            <person name="Kuees U."/>
            <person name="Lindquist E.A."/>
            <person name="Lucas S.M."/>
            <person name="Mago R."/>
            <person name="Mauceli E."/>
            <person name="Morin E."/>
            <person name="Murat C."/>
            <person name="Pangilinan J.L."/>
            <person name="Park R."/>
            <person name="Pearson M."/>
            <person name="Quesneville H."/>
            <person name="Rouhier N."/>
            <person name="Sakthikumar S."/>
            <person name="Salamov A.A."/>
            <person name="Schmutz J."/>
            <person name="Selles B."/>
            <person name="Shapiro H."/>
            <person name="Tanguay P."/>
            <person name="Tuskan G.A."/>
            <person name="Henrissat B."/>
            <person name="Van de Peer Y."/>
            <person name="Rouze P."/>
            <person name="Ellis J.G."/>
            <person name="Dodds P.N."/>
            <person name="Schein J.E."/>
            <person name="Zhong S."/>
            <person name="Hamelin R.C."/>
            <person name="Grigoriev I.V."/>
            <person name="Szabo L.J."/>
            <person name="Martin F."/>
        </authorList>
    </citation>
    <scope>NUCLEOTIDE SEQUENCE [LARGE SCALE GENOMIC DNA]</scope>
    <source>
        <strain evidence="2">98AG31 / pathotype 3-4-7</strain>
    </source>
</reference>
<evidence type="ECO:0000313" key="2">
    <source>
        <dbReference type="Proteomes" id="UP000001072"/>
    </source>
</evidence>
<organism evidence="2">
    <name type="scientific">Melampsora larici-populina (strain 98AG31 / pathotype 3-4-7)</name>
    <name type="common">Poplar leaf rust fungus</name>
    <dbReference type="NCBI Taxonomy" id="747676"/>
    <lineage>
        <taxon>Eukaryota</taxon>
        <taxon>Fungi</taxon>
        <taxon>Dikarya</taxon>
        <taxon>Basidiomycota</taxon>
        <taxon>Pucciniomycotina</taxon>
        <taxon>Pucciniomycetes</taxon>
        <taxon>Pucciniales</taxon>
        <taxon>Melampsoraceae</taxon>
        <taxon>Melampsora</taxon>
    </lineage>
</organism>
<dbReference type="EMBL" id="GL883165">
    <property type="protein sequence ID" value="EGF99033.1"/>
    <property type="molecule type" value="Genomic_DNA"/>
</dbReference>
<proteinExistence type="predicted"/>
<dbReference type="AlphaFoldDB" id="F4S8I4"/>
<protein>
    <submittedName>
        <fullName evidence="1">Uncharacterized protein</fullName>
    </submittedName>
</protein>
<dbReference type="InParanoid" id="F4S8I4"/>
<dbReference type="RefSeq" id="XP_007417723.1">
    <property type="nucleotide sequence ID" value="XM_007417661.1"/>
</dbReference>
<gene>
    <name evidence="1" type="ORF">MELLADRAFT_113073</name>
</gene>
<accession>F4S8I4</accession>
<dbReference type="GeneID" id="18924874"/>
<dbReference type="Proteomes" id="UP000001072">
    <property type="component" value="Unassembled WGS sequence"/>
</dbReference>
<sequence>MTIKDMDKVAKKIVTHDDLLFVMMLSVAFAGLHRTAEITVDHSMLSFFETTNLVVTQWIPPGYYNYGGKYPTCGWWADQLVVHFGTTRTGHSCRVGGAPHLCPSGVSREDLKVMGHWHNHESCDIYACKNPILAVVPLAPPAWDPFTVFQIGSTIPAYKEYAKNLSIEDKVIAMIGPVVH</sequence>
<dbReference type="HOGENOM" id="CLU_1496556_0_0_1"/>
<dbReference type="KEGG" id="mlr:MELLADRAFT_113073"/>